<organism evidence="1 2">
    <name type="scientific">Drosophila gunungcola</name>
    <name type="common">fruit fly</name>
    <dbReference type="NCBI Taxonomy" id="103775"/>
    <lineage>
        <taxon>Eukaryota</taxon>
        <taxon>Metazoa</taxon>
        <taxon>Ecdysozoa</taxon>
        <taxon>Arthropoda</taxon>
        <taxon>Hexapoda</taxon>
        <taxon>Insecta</taxon>
        <taxon>Pterygota</taxon>
        <taxon>Neoptera</taxon>
        <taxon>Endopterygota</taxon>
        <taxon>Diptera</taxon>
        <taxon>Brachycera</taxon>
        <taxon>Muscomorpha</taxon>
        <taxon>Ephydroidea</taxon>
        <taxon>Drosophilidae</taxon>
        <taxon>Drosophila</taxon>
        <taxon>Sophophora</taxon>
    </lineage>
</organism>
<evidence type="ECO:0000313" key="1">
    <source>
        <dbReference type="EMBL" id="KAI8043196.1"/>
    </source>
</evidence>
<proteinExistence type="predicted"/>
<name>A0A9P9YU96_9MUSC</name>
<comment type="caution">
    <text evidence="1">The sequence shown here is derived from an EMBL/GenBank/DDBJ whole genome shotgun (WGS) entry which is preliminary data.</text>
</comment>
<keyword evidence="2" id="KW-1185">Reference proteome</keyword>
<accession>A0A9P9YU96</accession>
<gene>
    <name evidence="1" type="ORF">M5D96_004523</name>
</gene>
<dbReference type="Proteomes" id="UP001059596">
    <property type="component" value="Unassembled WGS sequence"/>
</dbReference>
<evidence type="ECO:0000313" key="2">
    <source>
        <dbReference type="Proteomes" id="UP001059596"/>
    </source>
</evidence>
<sequence length="128" mass="14817">MDADAAFVARKRKTVRQFIPIDSFANTRLQKQQPLSQGTSNIHSQGCDSEKLNLSCMWCKTSFGRCWPQCQKCRRFGSLSVDQSVSQSPLSNIEGKYTQAYSNERRHLQFCCRFCCWLFCAHLKIKQH</sequence>
<reference evidence="1" key="1">
    <citation type="journal article" date="2023" name="Genome Biol. Evol.">
        <title>Long-read-based Genome Assembly of Drosophila gunungcola Reveals Fewer Chemosensory Genes in Flower-breeding Species.</title>
        <authorList>
            <person name="Negi A."/>
            <person name="Liao B.Y."/>
            <person name="Yeh S.D."/>
        </authorList>
    </citation>
    <scope>NUCLEOTIDE SEQUENCE</scope>
    <source>
        <strain evidence="1">Sukarami</strain>
    </source>
</reference>
<protein>
    <submittedName>
        <fullName evidence="1">Uncharacterized protein</fullName>
    </submittedName>
</protein>
<dbReference type="EMBL" id="JAMKOV010000002">
    <property type="protein sequence ID" value="KAI8043196.1"/>
    <property type="molecule type" value="Genomic_DNA"/>
</dbReference>
<dbReference type="AlphaFoldDB" id="A0A9P9YU96"/>